<evidence type="ECO:0000259" key="12">
    <source>
        <dbReference type="PROSITE" id="PS52015"/>
    </source>
</evidence>
<dbReference type="SUPFAM" id="SSF74653">
    <property type="entry name" value="TolA/TonB C-terminal domain"/>
    <property type="match status" value="1"/>
</dbReference>
<keyword evidence="6" id="KW-0812">Transmembrane</keyword>
<dbReference type="InterPro" id="IPR051045">
    <property type="entry name" value="TonB-dependent_transducer"/>
</dbReference>
<keyword evidence="8" id="KW-1133">Transmembrane helix</keyword>
<feature type="compositionally biased region" description="Low complexity" evidence="10">
    <location>
        <begin position="117"/>
        <end position="127"/>
    </location>
</feature>
<evidence type="ECO:0000256" key="2">
    <source>
        <dbReference type="ARBA" id="ARBA00006555"/>
    </source>
</evidence>
<evidence type="ECO:0000256" key="3">
    <source>
        <dbReference type="ARBA" id="ARBA00022448"/>
    </source>
</evidence>
<evidence type="ECO:0000313" key="14">
    <source>
        <dbReference type="Proteomes" id="UP000825679"/>
    </source>
</evidence>
<evidence type="ECO:0000256" key="8">
    <source>
        <dbReference type="ARBA" id="ARBA00022989"/>
    </source>
</evidence>
<dbReference type="Proteomes" id="UP000825679">
    <property type="component" value="Chromosome"/>
</dbReference>
<protein>
    <submittedName>
        <fullName evidence="13">Energy transducer TonB</fullName>
    </submittedName>
</protein>
<dbReference type="Pfam" id="PF03544">
    <property type="entry name" value="TonB_C"/>
    <property type="match status" value="1"/>
</dbReference>
<evidence type="ECO:0000256" key="1">
    <source>
        <dbReference type="ARBA" id="ARBA00004383"/>
    </source>
</evidence>
<evidence type="ECO:0000256" key="5">
    <source>
        <dbReference type="ARBA" id="ARBA00022519"/>
    </source>
</evidence>
<keyword evidence="9" id="KW-0472">Membrane</keyword>
<comment type="subcellular location">
    <subcellularLocation>
        <location evidence="1">Cell inner membrane</location>
        <topology evidence="1">Single-pass membrane protein</topology>
        <orientation evidence="1">Periplasmic side</orientation>
    </subcellularLocation>
</comment>
<evidence type="ECO:0000256" key="11">
    <source>
        <dbReference type="SAM" id="SignalP"/>
    </source>
</evidence>
<evidence type="ECO:0000313" key="13">
    <source>
        <dbReference type="EMBL" id="QZA76581.1"/>
    </source>
</evidence>
<dbReference type="PANTHER" id="PTHR33446:SF2">
    <property type="entry name" value="PROTEIN TONB"/>
    <property type="match status" value="1"/>
</dbReference>
<dbReference type="InterPro" id="IPR006260">
    <property type="entry name" value="TonB/TolA_C"/>
</dbReference>
<proteinExistence type="inferred from homology"/>
<dbReference type="PROSITE" id="PS52015">
    <property type="entry name" value="TONB_CTD"/>
    <property type="match status" value="1"/>
</dbReference>
<dbReference type="EMBL" id="CP081150">
    <property type="protein sequence ID" value="QZA76581.1"/>
    <property type="molecule type" value="Genomic_DNA"/>
</dbReference>
<keyword evidence="14" id="KW-1185">Reference proteome</keyword>
<keyword evidence="11" id="KW-0732">Signal</keyword>
<evidence type="ECO:0000256" key="7">
    <source>
        <dbReference type="ARBA" id="ARBA00022927"/>
    </source>
</evidence>
<dbReference type="NCBIfam" id="TIGR01352">
    <property type="entry name" value="tonB_Cterm"/>
    <property type="match status" value="1"/>
</dbReference>
<evidence type="ECO:0000256" key="6">
    <source>
        <dbReference type="ARBA" id="ARBA00022692"/>
    </source>
</evidence>
<feature type="domain" description="TonB C-terminal" evidence="12">
    <location>
        <begin position="145"/>
        <end position="237"/>
    </location>
</feature>
<keyword evidence="5" id="KW-0997">Cell inner membrane</keyword>
<dbReference type="PANTHER" id="PTHR33446">
    <property type="entry name" value="PROTEIN TONB-RELATED"/>
    <property type="match status" value="1"/>
</dbReference>
<name>A0ABX8Z1X3_9NEIS</name>
<keyword evidence="3" id="KW-0813">Transport</keyword>
<feature type="region of interest" description="Disordered" evidence="10">
    <location>
        <begin position="110"/>
        <end position="156"/>
    </location>
</feature>
<evidence type="ECO:0000256" key="9">
    <source>
        <dbReference type="ARBA" id="ARBA00023136"/>
    </source>
</evidence>
<feature type="signal peptide" evidence="11">
    <location>
        <begin position="1"/>
        <end position="22"/>
    </location>
</feature>
<feature type="chain" id="PRO_5046720268" evidence="11">
    <location>
        <begin position="23"/>
        <end position="237"/>
    </location>
</feature>
<gene>
    <name evidence="13" type="ORF">K4H28_09570</name>
</gene>
<reference evidence="13 14" key="1">
    <citation type="submission" date="2021-08" db="EMBL/GenBank/DDBJ databases">
        <title>complete genome sequencing of Deefgea sp. D25.</title>
        <authorList>
            <person name="Bae J.-W."/>
            <person name="Gim D.-H."/>
        </authorList>
    </citation>
    <scope>NUCLEOTIDE SEQUENCE [LARGE SCALE GENOMIC DNA]</scope>
    <source>
        <strain evidence="13 14">D25</strain>
    </source>
</reference>
<accession>A0ABX8Z1X3</accession>
<feature type="region of interest" description="Disordered" evidence="10">
    <location>
        <begin position="73"/>
        <end position="95"/>
    </location>
</feature>
<keyword evidence="4" id="KW-1003">Cell membrane</keyword>
<evidence type="ECO:0000256" key="10">
    <source>
        <dbReference type="SAM" id="MobiDB-lite"/>
    </source>
</evidence>
<dbReference type="Gene3D" id="3.30.1150.10">
    <property type="match status" value="1"/>
</dbReference>
<dbReference type="InterPro" id="IPR037682">
    <property type="entry name" value="TonB_C"/>
</dbReference>
<keyword evidence="7" id="KW-0653">Protein transport</keyword>
<evidence type="ECO:0000256" key="4">
    <source>
        <dbReference type="ARBA" id="ARBA00022475"/>
    </source>
</evidence>
<organism evidence="13 14">
    <name type="scientific">Deefgea tanakiae</name>
    <dbReference type="NCBI Taxonomy" id="2865840"/>
    <lineage>
        <taxon>Bacteria</taxon>
        <taxon>Pseudomonadati</taxon>
        <taxon>Pseudomonadota</taxon>
        <taxon>Betaproteobacteria</taxon>
        <taxon>Neisseriales</taxon>
        <taxon>Chitinibacteraceae</taxon>
        <taxon>Deefgea</taxon>
    </lineage>
</organism>
<sequence length="237" mass="25611">MILDNRKTILLVMLAHVGVLHAVMTSSPPKTTEAEPIVMLAMPVAMGERAPEVAPAKPVVKVKQKVQQVKQKVQERRMAKSAPVAPKQEATPERVSTMEVAAVEKPQIAPAKDEGQGATSTKVVAATTGGGAQGQSTERNEAPTEPSFHANYLNNPKPRYPLQSRELGEKGVVYLRVAVNQQGLVDQVELHKSSGFLRLDQEAQNTVQRWRFVPAKRGDVAVAGTVIVPVVFSIKSS</sequence>
<comment type="similarity">
    <text evidence="2">Belongs to the TonB family.</text>
</comment>
<dbReference type="RefSeq" id="WP_221004986.1">
    <property type="nucleotide sequence ID" value="NZ_CP081150.1"/>
</dbReference>